<feature type="transmembrane region" description="Helical" evidence="5">
    <location>
        <begin position="124"/>
        <end position="144"/>
    </location>
</feature>
<dbReference type="InterPro" id="IPR006008">
    <property type="entry name" value="YciB"/>
</dbReference>
<name>A0A6A7Y4A2_9HYPH</name>
<dbReference type="EMBL" id="VWNA01000001">
    <property type="protein sequence ID" value="MQT12539.1"/>
    <property type="molecule type" value="Genomic_DNA"/>
</dbReference>
<keyword evidence="5" id="KW-0997">Cell inner membrane</keyword>
<dbReference type="HAMAP" id="MF_00189">
    <property type="entry name" value="YciB"/>
    <property type="match status" value="1"/>
</dbReference>
<keyword evidence="4 5" id="KW-0472">Membrane</keyword>
<keyword evidence="7" id="KW-1185">Reference proteome</keyword>
<dbReference type="Proteomes" id="UP000332515">
    <property type="component" value="Unassembled WGS sequence"/>
</dbReference>
<evidence type="ECO:0000313" key="7">
    <source>
        <dbReference type="Proteomes" id="UP000332515"/>
    </source>
</evidence>
<gene>
    <name evidence="5" type="primary">yciB</name>
    <name evidence="6" type="ORF">F0357_07660</name>
</gene>
<feature type="transmembrane region" description="Helical" evidence="5">
    <location>
        <begin position="150"/>
        <end position="171"/>
    </location>
</feature>
<dbReference type="PANTHER" id="PTHR36917:SF1">
    <property type="entry name" value="INNER MEMBRANE-SPANNING PROTEIN YCIB"/>
    <property type="match status" value="1"/>
</dbReference>
<evidence type="ECO:0000313" key="6">
    <source>
        <dbReference type="EMBL" id="MQT12539.1"/>
    </source>
</evidence>
<reference evidence="6 7" key="1">
    <citation type="submission" date="2019-09" db="EMBL/GenBank/DDBJ databases">
        <title>Segnochrobactrum spirostomi gen. nov., sp. nov., isolated from the ciliate Spirostomum cf. yagiui and description of a novel family, Segnochrobactraceae fam. nov. within the order Rhizobiales of the class Alphaproteobacteria.</title>
        <authorList>
            <person name="Akter S."/>
            <person name="Shazib S.U.A."/>
            <person name="Shin M.K."/>
        </authorList>
    </citation>
    <scope>NUCLEOTIDE SEQUENCE [LARGE SCALE GENOMIC DNA]</scope>
    <source>
        <strain evidence="6 7">Sp-1</strain>
    </source>
</reference>
<proteinExistence type="inferred from homology"/>
<evidence type="ECO:0000256" key="4">
    <source>
        <dbReference type="ARBA" id="ARBA00023136"/>
    </source>
</evidence>
<accession>A0A6A7Y4A2</accession>
<feature type="transmembrane region" description="Helical" evidence="5">
    <location>
        <begin position="53"/>
        <end position="72"/>
    </location>
</feature>
<evidence type="ECO:0000256" key="2">
    <source>
        <dbReference type="ARBA" id="ARBA00022692"/>
    </source>
</evidence>
<keyword evidence="3 5" id="KW-1133">Transmembrane helix</keyword>
<evidence type="ECO:0000256" key="1">
    <source>
        <dbReference type="ARBA" id="ARBA00022475"/>
    </source>
</evidence>
<keyword evidence="2 5" id="KW-0812">Transmembrane</keyword>
<dbReference type="PANTHER" id="PTHR36917">
    <property type="entry name" value="INTRACELLULAR SEPTATION PROTEIN A-RELATED"/>
    <property type="match status" value="1"/>
</dbReference>
<comment type="caution">
    <text evidence="6">The sequence shown here is derived from an EMBL/GenBank/DDBJ whole genome shotgun (WGS) entry which is preliminary data.</text>
</comment>
<keyword evidence="1 5" id="KW-1003">Cell membrane</keyword>
<dbReference type="GO" id="GO:0005886">
    <property type="term" value="C:plasma membrane"/>
    <property type="evidence" value="ECO:0007669"/>
    <property type="project" value="UniProtKB-SubCell"/>
</dbReference>
<sequence>MPPLAKLALELGPLAVFFAANARAGLFIATAAFMIATVVALAVSFAWVRRVPIMPLVSGAVVLVFGGLTLILHDELFIKLKPTIVNLLFASVLLGGLAFGRPLLARVFDEVIRLDDDGWRKLTLRWGLFFVALAILNEIVWRSFPTDTWVSFKVFGVMPLTLVFAMCQMPLMQRHALPDDKPDATPGA</sequence>
<comment type="subcellular location">
    <subcellularLocation>
        <location evidence="5">Cell inner membrane</location>
        <topology evidence="5">Multi-pass membrane protein</topology>
    </subcellularLocation>
</comment>
<dbReference type="AlphaFoldDB" id="A0A6A7Y4A2"/>
<dbReference type="NCBIfam" id="TIGR00997">
    <property type="entry name" value="ispZ"/>
    <property type="match status" value="1"/>
</dbReference>
<feature type="transmembrane region" description="Helical" evidence="5">
    <location>
        <begin position="24"/>
        <end position="46"/>
    </location>
</feature>
<comment type="similarity">
    <text evidence="5">Belongs to the YciB family.</text>
</comment>
<dbReference type="NCBIfam" id="NF001323">
    <property type="entry name" value="PRK00259.1-1"/>
    <property type="match status" value="1"/>
</dbReference>
<dbReference type="Pfam" id="PF04279">
    <property type="entry name" value="IspA"/>
    <property type="match status" value="1"/>
</dbReference>
<evidence type="ECO:0000256" key="3">
    <source>
        <dbReference type="ARBA" id="ARBA00022989"/>
    </source>
</evidence>
<organism evidence="6 7">
    <name type="scientific">Segnochrobactrum spirostomi</name>
    <dbReference type="NCBI Taxonomy" id="2608987"/>
    <lineage>
        <taxon>Bacteria</taxon>
        <taxon>Pseudomonadati</taxon>
        <taxon>Pseudomonadota</taxon>
        <taxon>Alphaproteobacteria</taxon>
        <taxon>Hyphomicrobiales</taxon>
        <taxon>Segnochrobactraceae</taxon>
        <taxon>Segnochrobactrum</taxon>
    </lineage>
</organism>
<evidence type="ECO:0000256" key="5">
    <source>
        <dbReference type="HAMAP-Rule" id="MF_00189"/>
    </source>
</evidence>
<feature type="transmembrane region" description="Helical" evidence="5">
    <location>
        <begin position="84"/>
        <end position="104"/>
    </location>
</feature>
<comment type="function">
    <text evidence="5">Plays a role in cell envelope biogenesis, maintenance of cell envelope integrity and membrane homeostasis.</text>
</comment>
<protein>
    <recommendedName>
        <fullName evidence="5">Inner membrane-spanning protein YciB</fullName>
    </recommendedName>
</protein>